<protein>
    <recommendedName>
        <fullName evidence="2">Ferrous iron transporter FeoA-like domain-containing protein</fullName>
    </recommendedName>
</protein>
<dbReference type="PANTHER" id="PTHR42954:SF2">
    <property type="entry name" value="FE(2+) TRANSPORT PROTEIN A"/>
    <property type="match status" value="1"/>
</dbReference>
<dbReference type="SUPFAM" id="SSF50037">
    <property type="entry name" value="C-terminal domain of transcriptional repressors"/>
    <property type="match status" value="1"/>
</dbReference>
<dbReference type="InterPro" id="IPR008988">
    <property type="entry name" value="Transcriptional_repressor_C"/>
</dbReference>
<dbReference type="EMBL" id="AP024747">
    <property type="protein sequence ID" value="BCY25811.1"/>
    <property type="molecule type" value="Genomic_DNA"/>
</dbReference>
<accession>A0AAD1KRA8</accession>
<name>A0AAD1KRA8_9ACTN</name>
<sequence>MTRHIHRNTADNQGVVPLSSLTAGQNATIEDITIDCADYIRRRLHMLGFGHGRAVTKIRQAPFGGPMVFHVCDVQMCLRRAQADMIMVRPAPQTAPQPVVEPCATTALA</sequence>
<evidence type="ECO:0000313" key="3">
    <source>
        <dbReference type="EMBL" id="BCY25811.1"/>
    </source>
</evidence>
<evidence type="ECO:0000313" key="4">
    <source>
        <dbReference type="Proteomes" id="UP000825072"/>
    </source>
</evidence>
<dbReference type="AlphaFoldDB" id="A0AAD1KRA8"/>
<gene>
    <name evidence="3" type="ORF">KB1_18010</name>
</gene>
<dbReference type="InterPro" id="IPR007167">
    <property type="entry name" value="Fe-transptr_FeoA-like"/>
</dbReference>
<dbReference type="InterPro" id="IPR052713">
    <property type="entry name" value="FeoA"/>
</dbReference>
<organism evidence="3 4">
    <name type="scientific">Cutibacterium modestum</name>
    <dbReference type="NCBI Taxonomy" id="2559073"/>
    <lineage>
        <taxon>Bacteria</taxon>
        <taxon>Bacillati</taxon>
        <taxon>Actinomycetota</taxon>
        <taxon>Actinomycetes</taxon>
        <taxon>Propionibacteriales</taxon>
        <taxon>Propionibacteriaceae</taxon>
        <taxon>Cutibacterium</taxon>
    </lineage>
</organism>
<dbReference type="InterPro" id="IPR038157">
    <property type="entry name" value="FeoA_core_dom"/>
</dbReference>
<keyword evidence="1" id="KW-0408">Iron</keyword>
<dbReference type="Pfam" id="PF04023">
    <property type="entry name" value="FeoA"/>
    <property type="match status" value="1"/>
</dbReference>
<evidence type="ECO:0000259" key="2">
    <source>
        <dbReference type="SMART" id="SM00899"/>
    </source>
</evidence>
<dbReference type="PANTHER" id="PTHR42954">
    <property type="entry name" value="FE(2+) TRANSPORT PROTEIN A"/>
    <property type="match status" value="1"/>
</dbReference>
<dbReference type="GO" id="GO:0046914">
    <property type="term" value="F:transition metal ion binding"/>
    <property type="evidence" value="ECO:0007669"/>
    <property type="project" value="InterPro"/>
</dbReference>
<dbReference type="Gene3D" id="2.30.30.90">
    <property type="match status" value="1"/>
</dbReference>
<reference evidence="3" key="1">
    <citation type="submission" date="2021-06" db="EMBL/GenBank/DDBJ databases">
        <title>Genome sequence of Cutibacterium modestum strain KB17-24694.</title>
        <authorList>
            <person name="Dekio I."/>
            <person name="Asahina A."/>
            <person name="Nishida M."/>
        </authorList>
    </citation>
    <scope>NUCLEOTIDE SEQUENCE</scope>
    <source>
        <strain evidence="3">KB17-24694</strain>
    </source>
</reference>
<proteinExistence type="predicted"/>
<feature type="domain" description="Ferrous iron transporter FeoA-like" evidence="2">
    <location>
        <begin position="16"/>
        <end position="90"/>
    </location>
</feature>
<evidence type="ECO:0000256" key="1">
    <source>
        <dbReference type="ARBA" id="ARBA00023004"/>
    </source>
</evidence>
<dbReference type="Proteomes" id="UP000825072">
    <property type="component" value="Chromosome 1"/>
</dbReference>
<dbReference type="SMART" id="SM00899">
    <property type="entry name" value="FeoA"/>
    <property type="match status" value="1"/>
</dbReference>